<evidence type="ECO:0000256" key="1">
    <source>
        <dbReference type="SAM" id="MobiDB-lite"/>
    </source>
</evidence>
<sequence length="273" mass="30407">MELGPTLRRPRVAGQGRERTTASLSRRRRLDPLSADEQTSLPSRRLRERKVKDAARKIAAHGAEMRVFPPKTRLDNSRFGYLYGRKSSPFWLTTVVGASAAAPGRFCRNAPWPSITHTVTITATRTRMATHTSPVVHRCLSLGPISSARNVRSRLPVGHSRNRGGNVPVGAGGAGWRKDHRDLVREHARTSTFSTLKQKQTADNEGVHPALTPIRRASLSGAKDQRPSETAWPHHRRHPSNSNLELGEPRRSDQEEIKAENEIELTSIPLMET</sequence>
<dbReference type="EMBL" id="JABDTM020024153">
    <property type="protein sequence ID" value="KAH0814571.1"/>
    <property type="molecule type" value="Genomic_DNA"/>
</dbReference>
<feature type="region of interest" description="Disordered" evidence="1">
    <location>
        <begin position="190"/>
        <end position="273"/>
    </location>
</feature>
<evidence type="ECO:0000313" key="2">
    <source>
        <dbReference type="EMBL" id="KAH0814571.1"/>
    </source>
</evidence>
<dbReference type="Proteomes" id="UP000719412">
    <property type="component" value="Unassembled WGS sequence"/>
</dbReference>
<reference evidence="2" key="2">
    <citation type="submission" date="2021-08" db="EMBL/GenBank/DDBJ databases">
        <authorList>
            <person name="Eriksson T."/>
        </authorList>
    </citation>
    <scope>NUCLEOTIDE SEQUENCE</scope>
    <source>
        <strain evidence="2">Stoneville</strain>
        <tissue evidence="2">Whole head</tissue>
    </source>
</reference>
<feature type="region of interest" description="Disordered" evidence="1">
    <location>
        <begin position="1"/>
        <end position="50"/>
    </location>
</feature>
<proteinExistence type="predicted"/>
<reference evidence="2" key="1">
    <citation type="journal article" date="2020" name="J Insects Food Feed">
        <title>The yellow mealworm (Tenebrio molitor) genome: a resource for the emerging insects as food and feed industry.</title>
        <authorList>
            <person name="Eriksson T."/>
            <person name="Andere A."/>
            <person name="Kelstrup H."/>
            <person name="Emery V."/>
            <person name="Picard C."/>
        </authorList>
    </citation>
    <scope>NUCLEOTIDE SEQUENCE</scope>
    <source>
        <strain evidence="2">Stoneville</strain>
        <tissue evidence="2">Whole head</tissue>
    </source>
</reference>
<feature type="compositionally biased region" description="Polar residues" evidence="1">
    <location>
        <begin position="190"/>
        <end position="199"/>
    </location>
</feature>
<feature type="region of interest" description="Disordered" evidence="1">
    <location>
        <begin position="155"/>
        <end position="176"/>
    </location>
</feature>
<name>A0A8J6HI85_TENMO</name>
<protein>
    <submittedName>
        <fullName evidence="2">Uncharacterized protein</fullName>
    </submittedName>
</protein>
<evidence type="ECO:0000313" key="3">
    <source>
        <dbReference type="Proteomes" id="UP000719412"/>
    </source>
</evidence>
<organism evidence="2 3">
    <name type="scientific">Tenebrio molitor</name>
    <name type="common">Yellow mealworm beetle</name>
    <dbReference type="NCBI Taxonomy" id="7067"/>
    <lineage>
        <taxon>Eukaryota</taxon>
        <taxon>Metazoa</taxon>
        <taxon>Ecdysozoa</taxon>
        <taxon>Arthropoda</taxon>
        <taxon>Hexapoda</taxon>
        <taxon>Insecta</taxon>
        <taxon>Pterygota</taxon>
        <taxon>Neoptera</taxon>
        <taxon>Endopterygota</taxon>
        <taxon>Coleoptera</taxon>
        <taxon>Polyphaga</taxon>
        <taxon>Cucujiformia</taxon>
        <taxon>Tenebrionidae</taxon>
        <taxon>Tenebrio</taxon>
    </lineage>
</organism>
<gene>
    <name evidence="2" type="ORF">GEV33_008219</name>
</gene>
<feature type="compositionally biased region" description="Basic and acidic residues" evidence="1">
    <location>
        <begin position="247"/>
        <end position="261"/>
    </location>
</feature>
<keyword evidence="3" id="KW-1185">Reference proteome</keyword>
<accession>A0A8J6HI85</accession>
<dbReference type="AlphaFoldDB" id="A0A8J6HI85"/>
<comment type="caution">
    <text evidence="2">The sequence shown here is derived from an EMBL/GenBank/DDBJ whole genome shotgun (WGS) entry which is preliminary data.</text>
</comment>